<dbReference type="InterPro" id="IPR011701">
    <property type="entry name" value="MFS"/>
</dbReference>
<evidence type="ECO:0000256" key="3">
    <source>
        <dbReference type="ARBA" id="ARBA00022475"/>
    </source>
</evidence>
<dbReference type="PRINTS" id="PR01035">
    <property type="entry name" value="TCRTETA"/>
</dbReference>
<evidence type="ECO:0000256" key="5">
    <source>
        <dbReference type="ARBA" id="ARBA00022989"/>
    </source>
</evidence>
<evidence type="ECO:0000256" key="7">
    <source>
        <dbReference type="SAM" id="Phobius"/>
    </source>
</evidence>
<dbReference type="EMBL" id="JAKHMS010000017">
    <property type="protein sequence ID" value="MCZ3781875.1"/>
    <property type="molecule type" value="Genomic_DNA"/>
</dbReference>
<keyword evidence="4 7" id="KW-0812">Transmembrane</keyword>
<evidence type="ECO:0000259" key="8">
    <source>
        <dbReference type="PROSITE" id="PS50850"/>
    </source>
</evidence>
<evidence type="ECO:0000313" key="9">
    <source>
        <dbReference type="EMBL" id="CFW93826.1"/>
    </source>
</evidence>
<feature type="transmembrane region" description="Helical" evidence="7">
    <location>
        <begin position="248"/>
        <end position="268"/>
    </location>
</feature>
<dbReference type="InterPro" id="IPR020846">
    <property type="entry name" value="MFS_dom"/>
</dbReference>
<evidence type="ECO:0000256" key="6">
    <source>
        <dbReference type="ARBA" id="ARBA00023136"/>
    </source>
</evidence>
<reference evidence="9" key="2">
    <citation type="submission" date="2015-02" db="EMBL/GenBank/DDBJ databases">
        <authorList>
            <person name="Chooi Y.-H."/>
        </authorList>
    </citation>
    <scope>NUCLEOTIDE SEQUENCE</scope>
    <source>
        <strain evidence="9">IPLA11050</strain>
    </source>
</reference>
<comment type="subcellular location">
    <subcellularLocation>
        <location evidence="1">Cell membrane</location>
        <topology evidence="1">Multi-pass membrane protein</topology>
    </subcellularLocation>
</comment>
<keyword evidence="3" id="KW-1003">Cell membrane</keyword>
<reference evidence="10 11" key="3">
    <citation type="submission" date="2022-01" db="EMBL/GenBank/DDBJ databases">
        <title>VMRC isolate genome collection.</title>
        <authorList>
            <person name="France M."/>
            <person name="Rutt L."/>
            <person name="Humphrys M."/>
            <person name="Ravel J."/>
        </authorList>
    </citation>
    <scope>NUCLEOTIDE SEQUENCE [LARGE SCALE GENOMIC DNA]</scope>
    <source>
        <strain evidence="10 11">C0030B4</strain>
    </source>
</reference>
<proteinExistence type="predicted"/>
<dbReference type="Proteomes" id="UP001527392">
    <property type="component" value="Unassembled WGS sequence"/>
</dbReference>
<dbReference type="AlphaFoldDB" id="A0A0M6VYC6"/>
<dbReference type="InterPro" id="IPR001958">
    <property type="entry name" value="Tet-R_TetA/multi-R_MdtG-like"/>
</dbReference>
<evidence type="ECO:0000256" key="4">
    <source>
        <dbReference type="ARBA" id="ARBA00022692"/>
    </source>
</evidence>
<feature type="transmembrane region" description="Helical" evidence="7">
    <location>
        <begin position="136"/>
        <end position="157"/>
    </location>
</feature>
<gene>
    <name evidence="10" type="ORF">L2504_06990</name>
</gene>
<dbReference type="Gene3D" id="1.20.1250.20">
    <property type="entry name" value="MFS general substrate transporter like domains"/>
    <property type="match status" value="1"/>
</dbReference>
<evidence type="ECO:0000256" key="1">
    <source>
        <dbReference type="ARBA" id="ARBA00004651"/>
    </source>
</evidence>
<dbReference type="InterPro" id="IPR036259">
    <property type="entry name" value="MFS_trans_sf"/>
</dbReference>
<evidence type="ECO:0000313" key="10">
    <source>
        <dbReference type="EMBL" id="MCZ3781875.1"/>
    </source>
</evidence>
<keyword evidence="6 7" id="KW-0472">Membrane</keyword>
<keyword evidence="2" id="KW-0813">Transport</keyword>
<evidence type="ECO:0000313" key="11">
    <source>
        <dbReference type="Proteomes" id="UP001527392"/>
    </source>
</evidence>
<reference evidence="9" key="1">
    <citation type="journal article" date="1985" name="Appl. Environ. Microbiol.">
        <title>Isolation of histamine-producing Lactobacillus buchneri from Swiss cheese implicated in a food poisoning outbreak.</title>
        <authorList>
            <person name="Sumner S.S."/>
            <person name="Speckhard M.W."/>
            <person name="Somers E.B."/>
            <person name="Taylor S.L."/>
        </authorList>
    </citation>
    <scope>NUCLEOTIDE SEQUENCE</scope>
    <source>
        <strain evidence="9">IPLA11050</strain>
    </source>
</reference>
<dbReference type="EMBL" id="LN828720">
    <property type="protein sequence ID" value="CFW93826.1"/>
    <property type="molecule type" value="Genomic_DNA"/>
</dbReference>
<evidence type="ECO:0000256" key="2">
    <source>
        <dbReference type="ARBA" id="ARBA00022448"/>
    </source>
</evidence>
<feature type="transmembrane region" description="Helical" evidence="7">
    <location>
        <begin position="363"/>
        <end position="382"/>
    </location>
</feature>
<dbReference type="InterPro" id="IPR050171">
    <property type="entry name" value="MFS_Transporters"/>
</dbReference>
<keyword evidence="5 7" id="KW-1133">Transmembrane helix</keyword>
<keyword evidence="11" id="KW-1185">Reference proteome</keyword>
<feature type="transmembrane region" description="Helical" evidence="7">
    <location>
        <begin position="42"/>
        <end position="63"/>
    </location>
</feature>
<dbReference type="PANTHER" id="PTHR23517">
    <property type="entry name" value="RESISTANCE PROTEIN MDTM, PUTATIVE-RELATED-RELATED"/>
    <property type="match status" value="1"/>
</dbReference>
<dbReference type="GO" id="GO:0005886">
    <property type="term" value="C:plasma membrane"/>
    <property type="evidence" value="ECO:0007669"/>
    <property type="project" value="UniProtKB-SubCell"/>
</dbReference>
<dbReference type="RefSeq" id="WP_003716500.1">
    <property type="nucleotide sequence ID" value="NZ_CAKMAX010000016.1"/>
</dbReference>
<feature type="transmembrane region" description="Helical" evidence="7">
    <location>
        <begin position="98"/>
        <end position="124"/>
    </location>
</feature>
<dbReference type="PROSITE" id="PS50850">
    <property type="entry name" value="MFS"/>
    <property type="match status" value="1"/>
</dbReference>
<dbReference type="Pfam" id="PF07690">
    <property type="entry name" value="MFS_1"/>
    <property type="match status" value="1"/>
</dbReference>
<protein>
    <submittedName>
        <fullName evidence="10">MFS transporter</fullName>
    </submittedName>
    <submittedName>
        <fullName evidence="9">Major Facilitator Superfamily transporter</fullName>
    </submittedName>
</protein>
<dbReference type="GO" id="GO:0022857">
    <property type="term" value="F:transmembrane transporter activity"/>
    <property type="evidence" value="ECO:0007669"/>
    <property type="project" value="InterPro"/>
</dbReference>
<feature type="transmembrane region" description="Helical" evidence="7">
    <location>
        <begin position="209"/>
        <end position="228"/>
    </location>
</feature>
<sequence>MPKAKTLQLKWLALASLLNSTGAAFLWPLTTVFINKHLGESLTVAGIVLFIMSITMILGNYIGGYLFDRWNAYLTSVLGAIIATLAIILMIFCHSWPAFPILICFVSFGDGICASIINSFGNFIPSKDARFVYNMVYLAFNVGVVLGTLLVGILYPISIRLTFIIASCFYVIFLLTVLFCFNVPLRRQIKKKQKTNSNEANSHQSLRKVIVYAIFVHLIMIYLAYALWESIMSVHITNLGIPFVAYSLLWTLNGAIIIVGQPIISYFAPYIKLHVQIYIGLLLFTFSFLFLPFIHTLLGFTLDFIVLTIGDMLSIPGIPAWISEITPVSKSGQYQSLISSTVSIGRAIGPLLGGIIIEAYSYNTLFITAFLLMFTTFIPIMITNHYCLKLK</sequence>
<feature type="transmembrane region" description="Helical" evidence="7">
    <location>
        <begin position="163"/>
        <end position="185"/>
    </location>
</feature>
<feature type="transmembrane region" description="Helical" evidence="7">
    <location>
        <begin position="275"/>
        <end position="298"/>
    </location>
</feature>
<name>A0A0M6VYC6_9LACO</name>
<feature type="domain" description="Major facilitator superfamily (MFS) profile" evidence="8">
    <location>
        <begin position="8"/>
        <end position="387"/>
    </location>
</feature>
<feature type="transmembrane region" description="Helical" evidence="7">
    <location>
        <begin position="70"/>
        <end position="92"/>
    </location>
</feature>
<accession>A0A0M6VYC6</accession>
<dbReference type="PANTHER" id="PTHR23517:SF10">
    <property type="entry name" value="MAJOR FACILITATOR SUPERFAMILY (MFS) PROFILE DOMAIN-CONTAINING PROTEIN"/>
    <property type="match status" value="1"/>
</dbReference>
<organism evidence="9">
    <name type="scientific">Limosilactobacillus vaginalis</name>
    <dbReference type="NCBI Taxonomy" id="1633"/>
    <lineage>
        <taxon>Bacteria</taxon>
        <taxon>Bacillati</taxon>
        <taxon>Bacillota</taxon>
        <taxon>Bacilli</taxon>
        <taxon>Lactobacillales</taxon>
        <taxon>Lactobacillaceae</taxon>
        <taxon>Limosilactobacillus</taxon>
    </lineage>
</organism>
<dbReference type="SUPFAM" id="SSF103473">
    <property type="entry name" value="MFS general substrate transporter"/>
    <property type="match status" value="1"/>
</dbReference>